<feature type="region of interest" description="Disordered" evidence="1">
    <location>
        <begin position="130"/>
        <end position="151"/>
    </location>
</feature>
<gene>
    <name evidence="2" type="ORF">BCR34DRAFT_322511</name>
</gene>
<comment type="caution">
    <text evidence="2">The sequence shown here is derived from an EMBL/GenBank/DDBJ whole genome shotgun (WGS) entry which is preliminary data.</text>
</comment>
<keyword evidence="3" id="KW-1185">Reference proteome</keyword>
<name>A0A1Y2A7X6_9PLEO</name>
<accession>A0A1Y2A7X6</accession>
<dbReference type="Proteomes" id="UP000193144">
    <property type="component" value="Unassembled WGS sequence"/>
</dbReference>
<reference evidence="2 3" key="1">
    <citation type="submission" date="2016-07" db="EMBL/GenBank/DDBJ databases">
        <title>Pervasive Adenine N6-methylation of Active Genes in Fungi.</title>
        <authorList>
            <consortium name="DOE Joint Genome Institute"/>
            <person name="Mondo S.J."/>
            <person name="Dannebaum R.O."/>
            <person name="Kuo R.C."/>
            <person name="Labutti K."/>
            <person name="Haridas S."/>
            <person name="Kuo A."/>
            <person name="Salamov A."/>
            <person name="Ahrendt S.R."/>
            <person name="Lipzen A."/>
            <person name="Sullivan W."/>
            <person name="Andreopoulos W.B."/>
            <person name="Clum A."/>
            <person name="Lindquist E."/>
            <person name="Daum C."/>
            <person name="Ramamoorthy G.K."/>
            <person name="Gryganskyi A."/>
            <person name="Culley D."/>
            <person name="Magnuson J.K."/>
            <person name="James T.Y."/>
            <person name="O'Malley M.A."/>
            <person name="Stajich J.E."/>
            <person name="Spatafora J.W."/>
            <person name="Visel A."/>
            <person name="Grigoriev I.V."/>
        </authorList>
    </citation>
    <scope>NUCLEOTIDE SEQUENCE [LARGE SCALE GENOMIC DNA]</scope>
    <source>
        <strain evidence="2 3">CBS 115471</strain>
    </source>
</reference>
<organism evidence="2 3">
    <name type="scientific">Clohesyomyces aquaticus</name>
    <dbReference type="NCBI Taxonomy" id="1231657"/>
    <lineage>
        <taxon>Eukaryota</taxon>
        <taxon>Fungi</taxon>
        <taxon>Dikarya</taxon>
        <taxon>Ascomycota</taxon>
        <taxon>Pezizomycotina</taxon>
        <taxon>Dothideomycetes</taxon>
        <taxon>Pleosporomycetidae</taxon>
        <taxon>Pleosporales</taxon>
        <taxon>Lindgomycetaceae</taxon>
        <taxon>Clohesyomyces</taxon>
    </lineage>
</organism>
<dbReference type="AlphaFoldDB" id="A0A1Y2A7X6"/>
<protein>
    <submittedName>
        <fullName evidence="2">Uncharacterized protein</fullName>
    </submittedName>
</protein>
<feature type="region of interest" description="Disordered" evidence="1">
    <location>
        <begin position="1"/>
        <end position="45"/>
    </location>
</feature>
<proteinExistence type="predicted"/>
<feature type="compositionally biased region" description="Polar residues" evidence="1">
    <location>
        <begin position="34"/>
        <end position="45"/>
    </location>
</feature>
<evidence type="ECO:0000256" key="1">
    <source>
        <dbReference type="SAM" id="MobiDB-lite"/>
    </source>
</evidence>
<feature type="compositionally biased region" description="Basic residues" evidence="1">
    <location>
        <begin position="77"/>
        <end position="89"/>
    </location>
</feature>
<feature type="region of interest" description="Disordered" evidence="1">
    <location>
        <begin position="59"/>
        <end position="98"/>
    </location>
</feature>
<evidence type="ECO:0000313" key="3">
    <source>
        <dbReference type="Proteomes" id="UP000193144"/>
    </source>
</evidence>
<dbReference type="EMBL" id="MCFA01000006">
    <property type="protein sequence ID" value="ORY18616.1"/>
    <property type="molecule type" value="Genomic_DNA"/>
</dbReference>
<sequence length="151" mass="16906">MPSAMNARSPHVPSRWICSPVSPRDYNSRPPPTRQIQGHISSNPRNNLFRKYIYTHSLAHSTAPSHARPTQPVSRNSHPRAHPSAHPHPRLSSPKAYSNPRAQICCDKASYPEAHVCSVLWLTLMQARSVSETVPETRSPRNAGPKRTLIQ</sequence>
<evidence type="ECO:0000313" key="2">
    <source>
        <dbReference type="EMBL" id="ORY18616.1"/>
    </source>
</evidence>